<dbReference type="SMART" id="SM00276">
    <property type="entry name" value="GLECT"/>
    <property type="match status" value="2"/>
</dbReference>
<dbReference type="InterPro" id="IPR044156">
    <property type="entry name" value="Galectin-like"/>
</dbReference>
<feature type="region of interest" description="Disordered" evidence="3">
    <location>
        <begin position="188"/>
        <end position="210"/>
    </location>
</feature>
<dbReference type="CDD" id="cd00070">
    <property type="entry name" value="GLECT"/>
    <property type="match status" value="2"/>
</dbReference>
<organism evidence="5 6">
    <name type="scientific">Tegillarca granosa</name>
    <name type="common">Malaysian cockle</name>
    <name type="synonym">Anadara granosa</name>
    <dbReference type="NCBI Taxonomy" id="220873"/>
    <lineage>
        <taxon>Eukaryota</taxon>
        <taxon>Metazoa</taxon>
        <taxon>Spiralia</taxon>
        <taxon>Lophotrochozoa</taxon>
        <taxon>Mollusca</taxon>
        <taxon>Bivalvia</taxon>
        <taxon>Autobranchia</taxon>
        <taxon>Pteriomorphia</taxon>
        <taxon>Arcoida</taxon>
        <taxon>Arcoidea</taxon>
        <taxon>Arcidae</taxon>
        <taxon>Tegillarca</taxon>
    </lineage>
</organism>
<dbReference type="InterPro" id="IPR001079">
    <property type="entry name" value="Galectin_CRD"/>
</dbReference>
<evidence type="ECO:0000256" key="2">
    <source>
        <dbReference type="RuleBase" id="RU102079"/>
    </source>
</evidence>
<proteinExistence type="predicted"/>
<dbReference type="PANTHER" id="PTHR11346:SF176">
    <property type="entry name" value="32 KDA BETA-GALACTOSIDE-BINDING LECTIN LEC-3"/>
    <property type="match status" value="1"/>
</dbReference>
<dbReference type="SUPFAM" id="SSF49899">
    <property type="entry name" value="Concanavalin A-like lectins/glucanases"/>
    <property type="match status" value="2"/>
</dbReference>
<feature type="domain" description="Galectin" evidence="4">
    <location>
        <begin position="27"/>
        <end position="159"/>
    </location>
</feature>
<dbReference type="PROSITE" id="PS51304">
    <property type="entry name" value="GALECTIN"/>
    <property type="match status" value="2"/>
</dbReference>
<feature type="compositionally biased region" description="Pro residues" evidence="3">
    <location>
        <begin position="196"/>
        <end position="210"/>
    </location>
</feature>
<dbReference type="SMART" id="SM00908">
    <property type="entry name" value="Gal-bind_lectin"/>
    <property type="match status" value="2"/>
</dbReference>
<keyword evidence="1 2" id="KW-0430">Lectin</keyword>
<evidence type="ECO:0000313" key="6">
    <source>
        <dbReference type="Proteomes" id="UP001217089"/>
    </source>
</evidence>
<accession>A0ABQ9EUT4</accession>
<keyword evidence="6" id="KW-1185">Reference proteome</keyword>
<name>A0ABQ9EUT4_TEGGR</name>
<evidence type="ECO:0000313" key="5">
    <source>
        <dbReference type="EMBL" id="KAJ8308947.1"/>
    </source>
</evidence>
<evidence type="ECO:0000259" key="4">
    <source>
        <dbReference type="PROSITE" id="PS51304"/>
    </source>
</evidence>
<dbReference type="PANTHER" id="PTHR11346">
    <property type="entry name" value="GALECTIN"/>
    <property type="match status" value="1"/>
</dbReference>
<dbReference type="Gene3D" id="2.60.120.200">
    <property type="match status" value="2"/>
</dbReference>
<dbReference type="EMBL" id="JARBDR010000657">
    <property type="protein sequence ID" value="KAJ8308947.1"/>
    <property type="molecule type" value="Genomic_DNA"/>
</dbReference>
<sequence>MYLRFSTPVTETSELTMASVVNPPIPYIGGIPGGLKDGTKIVIHGQVAHHQHQFTVNLACGTNLEPRSDTALHFNVRFHENCVVRNSLQHGSWGGEERHGGLPFQRGMPFEIRIIAQHNQYKIKVNGNDFAHFNHRIPKHRVNTLTIEGDVFISSIMFEGNVHPGHHGSGGYLGDTIAGIAGAIFGGGAGNKPRMHPPPPQPGFPPSQPAYPPPGGAYPTGGAMQPIYNPPVPFTTGISGGMYPGKMIFISGVPYPNASRFTVNLQCGPYDAADIGLHFDVRIRVGGDCNVVVRNHHQGGQWGSEERHSPYFPFMPNANFDMIIMVEGNCFKVAVNNQHLFEFFHRLQPISRIDHLKITGDLRLTQIRFQ</sequence>
<gene>
    <name evidence="5" type="ORF">KUTeg_013821</name>
</gene>
<reference evidence="5 6" key="1">
    <citation type="submission" date="2022-12" db="EMBL/GenBank/DDBJ databases">
        <title>Chromosome-level genome of Tegillarca granosa.</title>
        <authorList>
            <person name="Kim J."/>
        </authorList>
    </citation>
    <scope>NUCLEOTIDE SEQUENCE [LARGE SCALE GENOMIC DNA]</scope>
    <source>
        <strain evidence="5">Teg-2019</strain>
        <tissue evidence="5">Adductor muscle</tissue>
    </source>
</reference>
<protein>
    <recommendedName>
        <fullName evidence="2">Galectin</fullName>
    </recommendedName>
</protein>
<dbReference type="Pfam" id="PF00337">
    <property type="entry name" value="Gal-bind_lectin"/>
    <property type="match status" value="2"/>
</dbReference>
<comment type="caution">
    <text evidence="5">The sequence shown here is derived from an EMBL/GenBank/DDBJ whole genome shotgun (WGS) entry which is preliminary data.</text>
</comment>
<feature type="domain" description="Galectin" evidence="4">
    <location>
        <begin position="234"/>
        <end position="370"/>
    </location>
</feature>
<dbReference type="InterPro" id="IPR013320">
    <property type="entry name" value="ConA-like_dom_sf"/>
</dbReference>
<evidence type="ECO:0000256" key="3">
    <source>
        <dbReference type="SAM" id="MobiDB-lite"/>
    </source>
</evidence>
<dbReference type="Proteomes" id="UP001217089">
    <property type="component" value="Unassembled WGS sequence"/>
</dbReference>
<evidence type="ECO:0000256" key="1">
    <source>
        <dbReference type="ARBA" id="ARBA00022734"/>
    </source>
</evidence>